<protein>
    <submittedName>
        <fullName evidence="1">Uncharacterized protein</fullName>
    </submittedName>
</protein>
<proteinExistence type="predicted"/>
<dbReference type="AlphaFoldDB" id="A0A834E5E0"/>
<gene>
    <name evidence="1" type="ORF">HJG60_011350</name>
</gene>
<comment type="caution">
    <text evidence="1">The sequence shown here is derived from an EMBL/GenBank/DDBJ whole genome shotgun (WGS) entry which is preliminary data.</text>
</comment>
<name>A0A834E5E0_9CHIR</name>
<organism evidence="1 2">
    <name type="scientific">Phyllostomus discolor</name>
    <name type="common">pale spear-nosed bat</name>
    <dbReference type="NCBI Taxonomy" id="89673"/>
    <lineage>
        <taxon>Eukaryota</taxon>
        <taxon>Metazoa</taxon>
        <taxon>Chordata</taxon>
        <taxon>Craniata</taxon>
        <taxon>Vertebrata</taxon>
        <taxon>Euteleostomi</taxon>
        <taxon>Mammalia</taxon>
        <taxon>Eutheria</taxon>
        <taxon>Laurasiatheria</taxon>
        <taxon>Chiroptera</taxon>
        <taxon>Yangochiroptera</taxon>
        <taxon>Phyllostomidae</taxon>
        <taxon>Phyllostominae</taxon>
        <taxon>Phyllostomus</taxon>
    </lineage>
</organism>
<reference evidence="1 2" key="1">
    <citation type="journal article" date="2020" name="Nature">
        <title>Six reference-quality genomes reveal evolution of bat adaptations.</title>
        <authorList>
            <person name="Jebb D."/>
            <person name="Huang Z."/>
            <person name="Pippel M."/>
            <person name="Hughes G.M."/>
            <person name="Lavrichenko K."/>
            <person name="Devanna P."/>
            <person name="Winkler S."/>
            <person name="Jermiin L.S."/>
            <person name="Skirmuntt E.C."/>
            <person name="Katzourakis A."/>
            <person name="Burkitt-Gray L."/>
            <person name="Ray D.A."/>
            <person name="Sullivan K.A.M."/>
            <person name="Roscito J.G."/>
            <person name="Kirilenko B.M."/>
            <person name="Davalos L.M."/>
            <person name="Corthals A.P."/>
            <person name="Power M.L."/>
            <person name="Jones G."/>
            <person name="Ransome R.D."/>
            <person name="Dechmann D.K.N."/>
            <person name="Locatelli A.G."/>
            <person name="Puechmaille S.J."/>
            <person name="Fedrigo O."/>
            <person name="Jarvis E.D."/>
            <person name="Hiller M."/>
            <person name="Vernes S.C."/>
            <person name="Myers E.W."/>
            <person name="Teeling E.C."/>
        </authorList>
    </citation>
    <scope>NUCLEOTIDE SEQUENCE [LARGE SCALE GENOMIC DNA]</scope>
    <source>
        <strain evidence="1">Bat1K_MPI-CBG_1</strain>
    </source>
</reference>
<accession>A0A834E5E0</accession>
<dbReference type="EMBL" id="JABVXQ010000006">
    <property type="protein sequence ID" value="KAF6104419.1"/>
    <property type="molecule type" value="Genomic_DNA"/>
</dbReference>
<sequence length="121" mass="12360">MWTGEQGAHLSLGAAGLGEPRGRAVVEGKGLLLPCSCRPTSARSGLSWGGDAAVGLDTCHIYGPDTGQAFRTASSGCSLLELSGRTLETIYSPKAPGTSGSVPSVTLKSPWGLAILENIFD</sequence>
<evidence type="ECO:0000313" key="1">
    <source>
        <dbReference type="EMBL" id="KAF6104419.1"/>
    </source>
</evidence>
<dbReference type="Proteomes" id="UP000664940">
    <property type="component" value="Unassembled WGS sequence"/>
</dbReference>
<evidence type="ECO:0000313" key="2">
    <source>
        <dbReference type="Proteomes" id="UP000664940"/>
    </source>
</evidence>